<reference evidence="1" key="1">
    <citation type="submission" date="2015-10" db="EMBL/GenBank/DDBJ databases">
        <authorList>
            <person name="Gilbert D.G."/>
        </authorList>
    </citation>
    <scope>NUCLEOTIDE SEQUENCE</scope>
    <source>
        <strain evidence="1">Phyl III-seqv23</strain>
    </source>
</reference>
<dbReference type="EMBL" id="LN899827">
    <property type="protein sequence ID" value="CUV46150.1"/>
    <property type="molecule type" value="Genomic_DNA"/>
</dbReference>
<name>A0A0S4WH58_RALSL</name>
<protein>
    <submittedName>
        <fullName evidence="1">Uncharacterized protein</fullName>
    </submittedName>
</protein>
<accession>A0A0S4WH58</accession>
<sequence>MKLAMSIGIYSIGTMAFCSRDAIIGQQLKTRD</sequence>
<gene>
    <name evidence="1" type="ORF">TO10_v1_500088</name>
</gene>
<organism evidence="1">
    <name type="scientific">Ralstonia solanacearum</name>
    <name type="common">Pseudomonas solanacearum</name>
    <dbReference type="NCBI Taxonomy" id="305"/>
    <lineage>
        <taxon>Bacteria</taxon>
        <taxon>Pseudomonadati</taxon>
        <taxon>Pseudomonadota</taxon>
        <taxon>Betaproteobacteria</taxon>
        <taxon>Burkholderiales</taxon>
        <taxon>Burkholderiaceae</taxon>
        <taxon>Ralstonia</taxon>
        <taxon>Ralstonia solanacearum species complex</taxon>
    </lineage>
</organism>
<evidence type="ECO:0000313" key="1">
    <source>
        <dbReference type="EMBL" id="CUV46150.1"/>
    </source>
</evidence>
<dbReference type="AlphaFoldDB" id="A0A0S4WH58"/>
<proteinExistence type="predicted"/>